<sequence>MWKFHFELSSCLLSHPISTTHLLKHTKMKLLIPLAFLCVLVISCQAQDPLKEKILCIIETRLSSNLCKSTSRAQAMAGSDPATACSTLETFRIMLPLVGCTTADYDLLHSTVCEHKDIPCSHAA</sequence>
<reference evidence="2" key="1">
    <citation type="submission" date="2020-05" db="UniProtKB">
        <authorList>
            <consortium name="EnsemblMetazoa"/>
        </authorList>
    </citation>
    <scope>IDENTIFICATION</scope>
    <source>
        <strain evidence="2">BB02</strain>
    </source>
</reference>
<dbReference type="RefSeq" id="XP_013076008.2">
    <property type="nucleotide sequence ID" value="XM_013220554.2"/>
</dbReference>
<keyword evidence="1" id="KW-0732">Signal</keyword>
<proteinExistence type="predicted"/>
<organism evidence="2 3">
    <name type="scientific">Biomphalaria glabrata</name>
    <name type="common">Bloodfluke planorb</name>
    <name type="synonym">Freshwater snail</name>
    <dbReference type="NCBI Taxonomy" id="6526"/>
    <lineage>
        <taxon>Eukaryota</taxon>
        <taxon>Metazoa</taxon>
        <taxon>Spiralia</taxon>
        <taxon>Lophotrochozoa</taxon>
        <taxon>Mollusca</taxon>
        <taxon>Gastropoda</taxon>
        <taxon>Heterobranchia</taxon>
        <taxon>Euthyneura</taxon>
        <taxon>Panpulmonata</taxon>
        <taxon>Hygrophila</taxon>
        <taxon>Lymnaeoidea</taxon>
        <taxon>Planorbidae</taxon>
        <taxon>Biomphalaria</taxon>
    </lineage>
</organism>
<dbReference type="VEuPathDB" id="VectorBase:BGLAX_033437"/>
<dbReference type="OrthoDB" id="6168091at2759"/>
<evidence type="ECO:0000256" key="1">
    <source>
        <dbReference type="SAM" id="SignalP"/>
    </source>
</evidence>
<dbReference type="EnsemblMetazoa" id="BGLB022760-RA">
    <property type="protein sequence ID" value="BGLB022760-PA"/>
    <property type="gene ID" value="BGLB022760"/>
</dbReference>
<evidence type="ECO:0008006" key="4">
    <source>
        <dbReference type="Google" id="ProtNLM"/>
    </source>
</evidence>
<accession>A0A2C9KRW0</accession>
<evidence type="ECO:0000313" key="2">
    <source>
        <dbReference type="EnsemblMetazoa" id="BGLB022760-PA"/>
    </source>
</evidence>
<protein>
    <recommendedName>
        <fullName evidence="4">FZ domain-containing protein</fullName>
    </recommendedName>
</protein>
<feature type="signal peptide" evidence="1">
    <location>
        <begin position="1"/>
        <end position="46"/>
    </location>
</feature>
<dbReference type="Proteomes" id="UP000076420">
    <property type="component" value="Unassembled WGS sequence"/>
</dbReference>
<name>A0A2C9KRW0_BIOGL</name>
<evidence type="ECO:0000313" key="3">
    <source>
        <dbReference type="Proteomes" id="UP000076420"/>
    </source>
</evidence>
<dbReference type="KEGG" id="bgt:106062287"/>
<dbReference type="VEuPathDB" id="VectorBase:BGLB022760"/>
<feature type="chain" id="PRO_5012474429" description="FZ domain-containing protein" evidence="1">
    <location>
        <begin position="47"/>
        <end position="124"/>
    </location>
</feature>
<gene>
    <name evidence="2" type="primary">106062287</name>
</gene>
<dbReference type="AlphaFoldDB" id="A0A2C9KRW0"/>